<evidence type="ECO:0000313" key="2">
    <source>
        <dbReference type="EMBL" id="KAK4134466.1"/>
    </source>
</evidence>
<keyword evidence="2" id="KW-0808">Transferase</keyword>
<dbReference type="CDD" id="cd02440">
    <property type="entry name" value="AdoMet_MTases"/>
    <property type="match status" value="1"/>
</dbReference>
<dbReference type="GO" id="GO:0008168">
    <property type="term" value="F:methyltransferase activity"/>
    <property type="evidence" value="ECO:0007669"/>
    <property type="project" value="UniProtKB-KW"/>
</dbReference>
<evidence type="ECO:0000313" key="3">
    <source>
        <dbReference type="Proteomes" id="UP001304895"/>
    </source>
</evidence>
<dbReference type="InterPro" id="IPR041698">
    <property type="entry name" value="Methyltransf_25"/>
</dbReference>
<dbReference type="EMBL" id="MU853408">
    <property type="protein sequence ID" value="KAK4134466.1"/>
    <property type="molecule type" value="Genomic_DNA"/>
</dbReference>
<organism evidence="2 3">
    <name type="scientific">Trichocladium antarcticum</name>
    <dbReference type="NCBI Taxonomy" id="1450529"/>
    <lineage>
        <taxon>Eukaryota</taxon>
        <taxon>Fungi</taxon>
        <taxon>Dikarya</taxon>
        <taxon>Ascomycota</taxon>
        <taxon>Pezizomycotina</taxon>
        <taxon>Sordariomycetes</taxon>
        <taxon>Sordariomycetidae</taxon>
        <taxon>Sordariales</taxon>
        <taxon>Chaetomiaceae</taxon>
        <taxon>Trichocladium</taxon>
    </lineage>
</organism>
<reference evidence="2" key="1">
    <citation type="journal article" date="2023" name="Mol. Phylogenet. Evol.">
        <title>Genome-scale phylogeny and comparative genomics of the fungal order Sordariales.</title>
        <authorList>
            <person name="Hensen N."/>
            <person name="Bonometti L."/>
            <person name="Westerberg I."/>
            <person name="Brannstrom I.O."/>
            <person name="Guillou S."/>
            <person name="Cros-Aarteil S."/>
            <person name="Calhoun S."/>
            <person name="Haridas S."/>
            <person name="Kuo A."/>
            <person name="Mondo S."/>
            <person name="Pangilinan J."/>
            <person name="Riley R."/>
            <person name="LaButti K."/>
            <person name="Andreopoulos B."/>
            <person name="Lipzen A."/>
            <person name="Chen C."/>
            <person name="Yan M."/>
            <person name="Daum C."/>
            <person name="Ng V."/>
            <person name="Clum A."/>
            <person name="Steindorff A."/>
            <person name="Ohm R.A."/>
            <person name="Martin F."/>
            <person name="Silar P."/>
            <person name="Natvig D.O."/>
            <person name="Lalanne C."/>
            <person name="Gautier V."/>
            <person name="Ament-Velasquez S.L."/>
            <person name="Kruys A."/>
            <person name="Hutchinson M.I."/>
            <person name="Powell A.J."/>
            <person name="Barry K."/>
            <person name="Miller A.N."/>
            <person name="Grigoriev I.V."/>
            <person name="Debuchy R."/>
            <person name="Gladieux P."/>
            <person name="Hiltunen Thoren M."/>
            <person name="Johannesson H."/>
        </authorList>
    </citation>
    <scope>NUCLEOTIDE SEQUENCE</scope>
    <source>
        <strain evidence="2">CBS 123565</strain>
    </source>
</reference>
<dbReference type="GO" id="GO:0032259">
    <property type="term" value="P:methylation"/>
    <property type="evidence" value="ECO:0007669"/>
    <property type="project" value="UniProtKB-KW"/>
</dbReference>
<dbReference type="Gene3D" id="3.40.50.150">
    <property type="entry name" value="Vaccinia Virus protein VP39"/>
    <property type="match status" value="1"/>
</dbReference>
<accession>A0AAN6ZE59</accession>
<sequence>MSTAASRASALHKLFQNADKTVAGSPSAWEKVLLGSAQHVSTPLAARLLGQMGLGRETGGAVRVFENACGVGVVAPLLQQTLAPEVLGQSRIVCGDFSEQVVGLVRGRAEREGWVNTEAERVDAQKMRFDDGAFTHVATNIGFHVVPDSEAALDEAIRVLEPGGVLGFSTWHKQSGWMEQVKEAFKTFPFEAPCEMELQTTTWGDWSDVNWIRKTLVDKGLHDVKVEVVAYLTQVEGPADFIEKYAMMIDWVMGSGWSEEQKKAHPREEVQALIKEFFEQDPRYGSSGWEMSWVGVLASGCVSSEACGVEV</sequence>
<dbReference type="AlphaFoldDB" id="A0AAN6ZE59"/>
<keyword evidence="2" id="KW-0489">Methyltransferase</keyword>
<dbReference type="Proteomes" id="UP001304895">
    <property type="component" value="Unassembled WGS sequence"/>
</dbReference>
<protein>
    <submittedName>
        <fullName evidence="2">S-adenosyl-L-methionine-dependent methyltransferase</fullName>
    </submittedName>
</protein>
<proteinExistence type="predicted"/>
<comment type="caution">
    <text evidence="2">The sequence shown here is derived from an EMBL/GenBank/DDBJ whole genome shotgun (WGS) entry which is preliminary data.</text>
</comment>
<dbReference type="InterPro" id="IPR029063">
    <property type="entry name" value="SAM-dependent_MTases_sf"/>
</dbReference>
<reference evidence="2" key="2">
    <citation type="submission" date="2023-05" db="EMBL/GenBank/DDBJ databases">
        <authorList>
            <consortium name="Lawrence Berkeley National Laboratory"/>
            <person name="Steindorff A."/>
            <person name="Hensen N."/>
            <person name="Bonometti L."/>
            <person name="Westerberg I."/>
            <person name="Brannstrom I.O."/>
            <person name="Guillou S."/>
            <person name="Cros-Aarteil S."/>
            <person name="Calhoun S."/>
            <person name="Haridas S."/>
            <person name="Kuo A."/>
            <person name="Mondo S."/>
            <person name="Pangilinan J."/>
            <person name="Riley R."/>
            <person name="Labutti K."/>
            <person name="Andreopoulos B."/>
            <person name="Lipzen A."/>
            <person name="Chen C."/>
            <person name="Yanf M."/>
            <person name="Daum C."/>
            <person name="Ng V."/>
            <person name="Clum A."/>
            <person name="Ohm R."/>
            <person name="Martin F."/>
            <person name="Silar P."/>
            <person name="Natvig D."/>
            <person name="Lalanne C."/>
            <person name="Gautier V."/>
            <person name="Ament-Velasquez S.L."/>
            <person name="Kruys A."/>
            <person name="Hutchinson M.I."/>
            <person name="Powell A.J."/>
            <person name="Barry K."/>
            <person name="Miller A.N."/>
            <person name="Grigoriev I.V."/>
            <person name="Debuchy R."/>
            <person name="Gladieux P."/>
            <person name="Thoren M.H."/>
            <person name="Johannesson H."/>
        </authorList>
    </citation>
    <scope>NUCLEOTIDE SEQUENCE</scope>
    <source>
        <strain evidence="2">CBS 123565</strain>
    </source>
</reference>
<keyword evidence="3" id="KW-1185">Reference proteome</keyword>
<evidence type="ECO:0000259" key="1">
    <source>
        <dbReference type="Pfam" id="PF13649"/>
    </source>
</evidence>
<gene>
    <name evidence="2" type="ORF">BT67DRAFT_379671</name>
</gene>
<dbReference type="SUPFAM" id="SSF53335">
    <property type="entry name" value="S-adenosyl-L-methionine-dependent methyltransferases"/>
    <property type="match status" value="1"/>
</dbReference>
<dbReference type="Pfam" id="PF13649">
    <property type="entry name" value="Methyltransf_25"/>
    <property type="match status" value="1"/>
</dbReference>
<name>A0AAN6ZE59_9PEZI</name>
<feature type="domain" description="Methyltransferase" evidence="1">
    <location>
        <begin position="64"/>
        <end position="164"/>
    </location>
</feature>